<comment type="subcellular location">
    <subcellularLocation>
        <location evidence="2 10">Cytoplasm</location>
        <location evidence="2 10">Cytoskeleton</location>
    </subcellularLocation>
    <subcellularLocation>
        <location evidence="1">Nucleus</location>
    </subcellularLocation>
</comment>
<evidence type="ECO:0000256" key="4">
    <source>
        <dbReference type="ARBA" id="ARBA00022490"/>
    </source>
</evidence>
<evidence type="ECO:0000256" key="3">
    <source>
        <dbReference type="ARBA" id="ARBA00022448"/>
    </source>
</evidence>
<keyword evidence="6" id="KW-0509">mRNA transport</keyword>
<dbReference type="InterPro" id="IPR037177">
    <property type="entry name" value="DLC_sf"/>
</dbReference>
<keyword evidence="3" id="KW-0813">Transport</keyword>
<accession>A0A183VXI3</accession>
<dbReference type="WBParaSite" id="TREG1_44270.2">
    <property type="protein sequence ID" value="TREG1_44270.2"/>
    <property type="gene ID" value="TREG1_44270"/>
</dbReference>
<dbReference type="GO" id="GO:0045505">
    <property type="term" value="F:dynein intermediate chain binding"/>
    <property type="evidence" value="ECO:0007669"/>
    <property type="project" value="TreeGrafter"/>
</dbReference>
<keyword evidence="5 10" id="KW-0493">Microtubule</keyword>
<dbReference type="SUPFAM" id="SSF54648">
    <property type="entry name" value="DLC"/>
    <property type="match status" value="1"/>
</dbReference>
<organism evidence="11 13">
    <name type="scientific">Trichobilharzia regenti</name>
    <name type="common">Nasal bird schistosome</name>
    <dbReference type="NCBI Taxonomy" id="157069"/>
    <lineage>
        <taxon>Eukaryota</taxon>
        <taxon>Metazoa</taxon>
        <taxon>Spiralia</taxon>
        <taxon>Lophotrochozoa</taxon>
        <taxon>Platyhelminthes</taxon>
        <taxon>Trematoda</taxon>
        <taxon>Digenea</taxon>
        <taxon>Strigeidida</taxon>
        <taxon>Schistosomatoidea</taxon>
        <taxon>Schistosomatidae</taxon>
        <taxon>Trichobilharzia</taxon>
    </lineage>
</organism>
<keyword evidence="10" id="KW-0505">Motor protein</keyword>
<evidence type="ECO:0000256" key="10">
    <source>
        <dbReference type="RuleBase" id="RU365010"/>
    </source>
</evidence>
<dbReference type="Pfam" id="PF01221">
    <property type="entry name" value="Dynein_light"/>
    <property type="match status" value="1"/>
</dbReference>
<reference evidence="11" key="1">
    <citation type="submission" date="2022-06" db="EMBL/GenBank/DDBJ databases">
        <authorList>
            <person name="Berger JAMES D."/>
            <person name="Berger JAMES D."/>
        </authorList>
    </citation>
    <scope>NUCLEOTIDE SEQUENCE [LARGE SCALE GENOMIC DNA]</scope>
</reference>
<evidence type="ECO:0000256" key="2">
    <source>
        <dbReference type="ARBA" id="ARBA00004245"/>
    </source>
</evidence>
<evidence type="ECO:0000313" key="12">
    <source>
        <dbReference type="WBParaSite" id="TREG1_44270.1"/>
    </source>
</evidence>
<dbReference type="GO" id="GO:0005634">
    <property type="term" value="C:nucleus"/>
    <property type="evidence" value="ECO:0007669"/>
    <property type="project" value="UniProtKB-SubCell"/>
</dbReference>
<dbReference type="OrthoDB" id="10033309at2759"/>
<keyword evidence="7" id="KW-0653">Protein transport</keyword>
<dbReference type="FunFam" id="3.30.740.10:FF:000005">
    <property type="entry name" value="Dynein light chain"/>
    <property type="match status" value="1"/>
</dbReference>
<evidence type="ECO:0000313" key="11">
    <source>
        <dbReference type="Proteomes" id="UP000050795"/>
    </source>
</evidence>
<dbReference type="PANTHER" id="PTHR11886">
    <property type="entry name" value="DYNEIN LIGHT CHAIN"/>
    <property type="match status" value="1"/>
</dbReference>
<dbReference type="SMART" id="SM01375">
    <property type="entry name" value="Dynein_light"/>
    <property type="match status" value="1"/>
</dbReference>
<keyword evidence="8 10" id="KW-0206">Cytoskeleton</keyword>
<sequence length="91" mass="10483">MPVEKSRAVIEKSDMIPEMEEDAVYVASSAMDKHNVDMHIASFIKHEFDRKYKTTWNCIVGKNFGSFIHHEKGGFVSFRLNGYNILLFKLG</sequence>
<evidence type="ECO:0000256" key="6">
    <source>
        <dbReference type="ARBA" id="ARBA00022816"/>
    </source>
</evidence>
<dbReference type="PANTHER" id="PTHR11886:SF35">
    <property type="entry name" value="DYNEIN LIGHT CHAIN"/>
    <property type="match status" value="1"/>
</dbReference>
<dbReference type="WBParaSite" id="TREG1_44270.1">
    <property type="protein sequence ID" value="TREG1_44270.1"/>
    <property type="gene ID" value="TREG1_44270"/>
</dbReference>
<evidence type="ECO:0000256" key="8">
    <source>
        <dbReference type="ARBA" id="ARBA00023212"/>
    </source>
</evidence>
<evidence type="ECO:0000256" key="9">
    <source>
        <dbReference type="ARBA" id="ARBA00023242"/>
    </source>
</evidence>
<evidence type="ECO:0000256" key="5">
    <source>
        <dbReference type="ARBA" id="ARBA00022701"/>
    </source>
</evidence>
<keyword evidence="9" id="KW-0539">Nucleus</keyword>
<dbReference type="GO" id="GO:0007017">
    <property type="term" value="P:microtubule-based process"/>
    <property type="evidence" value="ECO:0007669"/>
    <property type="project" value="InterPro"/>
</dbReference>
<dbReference type="GO" id="GO:0005868">
    <property type="term" value="C:cytoplasmic dynein complex"/>
    <property type="evidence" value="ECO:0007669"/>
    <property type="project" value="TreeGrafter"/>
</dbReference>
<evidence type="ECO:0000256" key="1">
    <source>
        <dbReference type="ARBA" id="ARBA00004123"/>
    </source>
</evidence>
<dbReference type="InterPro" id="IPR001372">
    <property type="entry name" value="Dynein_light_chain_typ-1/2"/>
</dbReference>
<keyword evidence="4 10" id="KW-0963">Cytoplasm</keyword>
<dbReference type="GO" id="GO:0051028">
    <property type="term" value="P:mRNA transport"/>
    <property type="evidence" value="ECO:0007669"/>
    <property type="project" value="UniProtKB-KW"/>
</dbReference>
<dbReference type="GO" id="GO:0005874">
    <property type="term" value="C:microtubule"/>
    <property type="evidence" value="ECO:0007669"/>
    <property type="project" value="UniProtKB-KW"/>
</dbReference>
<dbReference type="GO" id="GO:0015031">
    <property type="term" value="P:protein transport"/>
    <property type="evidence" value="ECO:0007669"/>
    <property type="project" value="UniProtKB-KW"/>
</dbReference>
<dbReference type="Gene3D" id="3.30.740.10">
    <property type="entry name" value="Protein Inhibitor Of Neuronal Nitric Oxide Synthase"/>
    <property type="match status" value="1"/>
</dbReference>
<name>A0A183VXI3_TRIRE</name>
<keyword evidence="11" id="KW-1185">Reference proteome</keyword>
<comment type="similarity">
    <text evidence="10">Belongs to the dynein light chain family.</text>
</comment>
<keyword evidence="10" id="KW-0243">Dynein</keyword>
<protein>
    <recommendedName>
        <fullName evidence="10">Dynein light chain</fullName>
    </recommendedName>
</protein>
<dbReference type="AlphaFoldDB" id="A0A183VXI3"/>
<reference evidence="12 13" key="2">
    <citation type="submission" date="2023-11" db="UniProtKB">
        <authorList>
            <consortium name="WormBaseParasite"/>
        </authorList>
    </citation>
    <scope>IDENTIFICATION</scope>
</reference>
<proteinExistence type="inferred from homology"/>
<evidence type="ECO:0000313" key="13">
    <source>
        <dbReference type="WBParaSite" id="TREG1_44270.2"/>
    </source>
</evidence>
<evidence type="ECO:0000256" key="7">
    <source>
        <dbReference type="ARBA" id="ARBA00022927"/>
    </source>
</evidence>
<dbReference type="Proteomes" id="UP000050795">
    <property type="component" value="Unassembled WGS sequence"/>
</dbReference>